<feature type="chain" id="PRO_5045064916" description="Lipocalin-like domain-containing protein" evidence="1">
    <location>
        <begin position="24"/>
        <end position="230"/>
    </location>
</feature>
<proteinExistence type="predicted"/>
<dbReference type="EMBL" id="JBHULK010000003">
    <property type="protein sequence ID" value="MFD2535517.1"/>
    <property type="molecule type" value="Genomic_DNA"/>
</dbReference>
<reference evidence="3" key="1">
    <citation type="journal article" date="2019" name="Int. J. Syst. Evol. Microbiol.">
        <title>The Global Catalogue of Microorganisms (GCM) 10K type strain sequencing project: providing services to taxonomists for standard genome sequencing and annotation.</title>
        <authorList>
            <consortium name="The Broad Institute Genomics Platform"/>
            <consortium name="The Broad Institute Genome Sequencing Center for Infectious Disease"/>
            <person name="Wu L."/>
            <person name="Ma J."/>
        </authorList>
    </citation>
    <scope>NUCLEOTIDE SEQUENCE [LARGE SCALE GENOMIC DNA]</scope>
    <source>
        <strain evidence="3">KCTC 42903</strain>
    </source>
</reference>
<gene>
    <name evidence="2" type="ORF">ACFSQS_10430</name>
</gene>
<accession>A0ABW5JVV8</accession>
<sequence length="230" mass="25984">MKTKALFLFLFLLILACDSNENAIPNPDNLLIGSWVDPYYNENETVFKRAPALPNNGAGIMFKANGDFVERSSGWCGTPPLSYSDYKGNWVLENTLVTITQEFYPINYAWRIVSVSETELIVKRELTEQEIDHQKLMDLYNEIYNLSISVSCTNANDWLFTAYGAKACGGPQGYIAYSNQIDTDAFLQKVEAYNAAETAYNIKWDIVSTCDLPQQPKGVKCQNGFPLFIY</sequence>
<name>A0ABW5JVV8_9FLAO</name>
<feature type="signal peptide" evidence="1">
    <location>
        <begin position="1"/>
        <end position="23"/>
    </location>
</feature>
<evidence type="ECO:0008006" key="4">
    <source>
        <dbReference type="Google" id="ProtNLM"/>
    </source>
</evidence>
<protein>
    <recommendedName>
        <fullName evidence="4">Lipocalin-like domain-containing protein</fullName>
    </recommendedName>
</protein>
<keyword evidence="1" id="KW-0732">Signal</keyword>
<keyword evidence="3" id="KW-1185">Reference proteome</keyword>
<dbReference type="RefSeq" id="WP_388018134.1">
    <property type="nucleotide sequence ID" value="NZ_JBHUDT010000003.1"/>
</dbReference>
<evidence type="ECO:0000313" key="3">
    <source>
        <dbReference type="Proteomes" id="UP001597441"/>
    </source>
</evidence>
<dbReference type="PROSITE" id="PS51257">
    <property type="entry name" value="PROKAR_LIPOPROTEIN"/>
    <property type="match status" value="1"/>
</dbReference>
<organism evidence="2 3">
    <name type="scientific">Gelatiniphilus marinus</name>
    <dbReference type="NCBI Taxonomy" id="1759464"/>
    <lineage>
        <taxon>Bacteria</taxon>
        <taxon>Pseudomonadati</taxon>
        <taxon>Bacteroidota</taxon>
        <taxon>Flavobacteriia</taxon>
        <taxon>Flavobacteriales</taxon>
        <taxon>Flavobacteriaceae</taxon>
        <taxon>Gelatiniphilus</taxon>
    </lineage>
</organism>
<dbReference type="Proteomes" id="UP001597441">
    <property type="component" value="Unassembled WGS sequence"/>
</dbReference>
<evidence type="ECO:0000256" key="1">
    <source>
        <dbReference type="SAM" id="SignalP"/>
    </source>
</evidence>
<evidence type="ECO:0000313" key="2">
    <source>
        <dbReference type="EMBL" id="MFD2535517.1"/>
    </source>
</evidence>
<comment type="caution">
    <text evidence="2">The sequence shown here is derived from an EMBL/GenBank/DDBJ whole genome shotgun (WGS) entry which is preliminary data.</text>
</comment>